<evidence type="ECO:0000256" key="3">
    <source>
        <dbReference type="ARBA" id="ARBA00022692"/>
    </source>
</evidence>
<evidence type="ECO:0000256" key="1">
    <source>
        <dbReference type="ARBA" id="ARBA00004141"/>
    </source>
</evidence>
<dbReference type="GO" id="GO:0016020">
    <property type="term" value="C:membrane"/>
    <property type="evidence" value="ECO:0007669"/>
    <property type="project" value="UniProtKB-SubCell"/>
</dbReference>
<evidence type="ECO:0000256" key="4">
    <source>
        <dbReference type="ARBA" id="ARBA00022989"/>
    </source>
</evidence>
<keyword evidence="4 8" id="KW-1133">Transmembrane helix</keyword>
<evidence type="ECO:0000256" key="8">
    <source>
        <dbReference type="SAM" id="Phobius"/>
    </source>
</evidence>
<feature type="non-terminal residue" evidence="9">
    <location>
        <position position="1"/>
    </location>
</feature>
<feature type="transmembrane region" description="Helical" evidence="8">
    <location>
        <begin position="145"/>
        <end position="165"/>
    </location>
</feature>
<dbReference type="EMBL" id="BTRK01000004">
    <property type="protein sequence ID" value="GMR48054.1"/>
    <property type="molecule type" value="Genomic_DNA"/>
</dbReference>
<keyword evidence="10" id="KW-1185">Reference proteome</keyword>
<dbReference type="PANTHER" id="PTHR13002:SF1">
    <property type="entry name" value="COMPLEX I ASSEMBLY FACTOR TIMMDC1, MITOCHONDRIAL"/>
    <property type="match status" value="1"/>
</dbReference>
<dbReference type="GO" id="GO:0032981">
    <property type="term" value="P:mitochondrial respiratory chain complex I assembly"/>
    <property type="evidence" value="ECO:0007669"/>
    <property type="project" value="InterPro"/>
</dbReference>
<protein>
    <recommendedName>
        <fullName evidence="6">Complex I assembly factor TIMMDC1, mitochondrial</fullName>
    </recommendedName>
    <alternativeName>
        <fullName evidence="7">Translocase of inner mitochondrial membrane domain-containing protein 1</fullName>
    </alternativeName>
</protein>
<evidence type="ECO:0000256" key="2">
    <source>
        <dbReference type="ARBA" id="ARBA00008444"/>
    </source>
</evidence>
<evidence type="ECO:0000256" key="6">
    <source>
        <dbReference type="ARBA" id="ARBA00040778"/>
    </source>
</evidence>
<evidence type="ECO:0000256" key="7">
    <source>
        <dbReference type="ARBA" id="ARBA00041344"/>
    </source>
</evidence>
<keyword evidence="3 8" id="KW-0812">Transmembrane</keyword>
<accession>A0AAN5CPJ5</accession>
<comment type="similarity">
    <text evidence="2">Belongs to the Tim17/Tim22/Tim23 family.</text>
</comment>
<gene>
    <name evidence="9" type="ORF">PMAYCL1PPCAC_18249</name>
</gene>
<dbReference type="AlphaFoldDB" id="A0AAN5CPJ5"/>
<name>A0AAN5CPJ5_9BILA</name>
<dbReference type="InterPro" id="IPR055299">
    <property type="entry name" value="TIMMDC1"/>
</dbReference>
<organism evidence="9 10">
    <name type="scientific">Pristionchus mayeri</name>
    <dbReference type="NCBI Taxonomy" id="1317129"/>
    <lineage>
        <taxon>Eukaryota</taxon>
        <taxon>Metazoa</taxon>
        <taxon>Ecdysozoa</taxon>
        <taxon>Nematoda</taxon>
        <taxon>Chromadorea</taxon>
        <taxon>Rhabditida</taxon>
        <taxon>Rhabditina</taxon>
        <taxon>Diplogasteromorpha</taxon>
        <taxon>Diplogasteroidea</taxon>
        <taxon>Neodiplogasteridae</taxon>
        <taxon>Pristionchus</taxon>
    </lineage>
</organism>
<evidence type="ECO:0000256" key="5">
    <source>
        <dbReference type="ARBA" id="ARBA00023136"/>
    </source>
</evidence>
<keyword evidence="5 8" id="KW-0472">Membrane</keyword>
<feature type="non-terminal residue" evidence="9">
    <location>
        <position position="226"/>
    </location>
</feature>
<comment type="caution">
    <text evidence="9">The sequence shown here is derived from an EMBL/GenBank/DDBJ whole genome shotgun (WGS) entry which is preliminary data.</text>
</comment>
<comment type="subcellular location">
    <subcellularLocation>
        <location evidence="1">Membrane</location>
        <topology evidence="1">Multi-pass membrane protein</topology>
    </subcellularLocation>
</comment>
<proteinExistence type="inferred from homology"/>
<dbReference type="PANTHER" id="PTHR13002">
    <property type="entry name" value="C3ORF1 PROTEIN-RELATED"/>
    <property type="match status" value="1"/>
</dbReference>
<feature type="transmembrane region" description="Helical" evidence="8">
    <location>
        <begin position="27"/>
        <end position="47"/>
    </location>
</feature>
<evidence type="ECO:0000313" key="10">
    <source>
        <dbReference type="Proteomes" id="UP001328107"/>
    </source>
</evidence>
<sequence>EEDMSGWDRIRELYEKPSMERDVVERVARMSFLGGFLVGGSNGYLLAKQQYEMANKGRKYLSPSDAIKRRLDYAIVRFSMKGFSMGVKAALISGSITLLSTHTAAVSRHFSAFYFPAFSGPLAVLLHSVGGVFAFPTGMMGVAKAFGLGISSGLTLSAVCGLYALSIDRSVDSAYWHVKKEYEEVLEEEGSFEKRVEEVIAEQNVWRYQAVKIVKEEEDNKMKMLD</sequence>
<dbReference type="Proteomes" id="UP001328107">
    <property type="component" value="Unassembled WGS sequence"/>
</dbReference>
<dbReference type="GO" id="GO:0005739">
    <property type="term" value="C:mitochondrion"/>
    <property type="evidence" value="ECO:0007669"/>
    <property type="project" value="TreeGrafter"/>
</dbReference>
<reference evidence="10" key="1">
    <citation type="submission" date="2022-10" db="EMBL/GenBank/DDBJ databases">
        <title>Genome assembly of Pristionchus species.</title>
        <authorList>
            <person name="Yoshida K."/>
            <person name="Sommer R.J."/>
        </authorList>
    </citation>
    <scope>NUCLEOTIDE SEQUENCE [LARGE SCALE GENOMIC DNA]</scope>
    <source>
        <strain evidence="10">RS5460</strain>
    </source>
</reference>
<evidence type="ECO:0000313" key="9">
    <source>
        <dbReference type="EMBL" id="GMR48054.1"/>
    </source>
</evidence>
<feature type="transmembrane region" description="Helical" evidence="8">
    <location>
        <begin position="113"/>
        <end position="133"/>
    </location>
</feature>